<protein>
    <recommendedName>
        <fullName evidence="2">NIF3-like protein 1</fullName>
    </recommendedName>
</protein>
<gene>
    <name evidence="3" type="ORF">KUTeg_009768</name>
</gene>
<proteinExistence type="inferred from homology"/>
<comment type="caution">
    <text evidence="3">The sequence shown here is derived from an EMBL/GenBank/DDBJ whole genome shotgun (WGS) entry which is preliminary data.</text>
</comment>
<dbReference type="Gene3D" id="3.40.1390.30">
    <property type="entry name" value="NIF3 (NGG1p interacting factor 3)-like"/>
    <property type="match status" value="3"/>
</dbReference>
<dbReference type="PANTHER" id="PTHR13799:SF13">
    <property type="entry name" value="NIF3-LIKE PROTEIN 1"/>
    <property type="match status" value="1"/>
</dbReference>
<keyword evidence="4" id="KW-1185">Reference proteome</keyword>
<accession>A0ABQ9F4V5</accession>
<organism evidence="3 4">
    <name type="scientific">Tegillarca granosa</name>
    <name type="common">Malaysian cockle</name>
    <name type="synonym">Anadara granosa</name>
    <dbReference type="NCBI Taxonomy" id="220873"/>
    <lineage>
        <taxon>Eukaryota</taxon>
        <taxon>Metazoa</taxon>
        <taxon>Spiralia</taxon>
        <taxon>Lophotrochozoa</taxon>
        <taxon>Mollusca</taxon>
        <taxon>Bivalvia</taxon>
        <taxon>Autobranchia</taxon>
        <taxon>Pteriomorphia</taxon>
        <taxon>Arcoida</taxon>
        <taxon>Arcoidea</taxon>
        <taxon>Arcidae</taxon>
        <taxon>Tegillarca</taxon>
    </lineage>
</organism>
<comment type="similarity">
    <text evidence="1">Belongs to the GTP cyclohydrolase I type 2/NIF3 family.</text>
</comment>
<dbReference type="PANTHER" id="PTHR13799">
    <property type="entry name" value="NGG1 INTERACTING FACTOR 3"/>
    <property type="match status" value="1"/>
</dbReference>
<evidence type="ECO:0000313" key="3">
    <source>
        <dbReference type="EMBL" id="KAJ8312395.1"/>
    </source>
</evidence>
<dbReference type="Pfam" id="PF01784">
    <property type="entry name" value="DUF34_NIF3"/>
    <property type="match status" value="1"/>
</dbReference>
<dbReference type="InterPro" id="IPR002678">
    <property type="entry name" value="DUF34/NIF3"/>
</dbReference>
<dbReference type="SUPFAM" id="SSF102705">
    <property type="entry name" value="NIF3 (NGG1p interacting factor 3)-like"/>
    <property type="match status" value="1"/>
</dbReference>
<dbReference type="EMBL" id="JARBDR010000440">
    <property type="protein sequence ID" value="KAJ8312395.1"/>
    <property type="molecule type" value="Genomic_DNA"/>
</dbReference>
<evidence type="ECO:0000313" key="4">
    <source>
        <dbReference type="Proteomes" id="UP001217089"/>
    </source>
</evidence>
<dbReference type="NCBIfam" id="TIGR00486">
    <property type="entry name" value="YbgI_SA1388"/>
    <property type="match status" value="1"/>
</dbReference>
<evidence type="ECO:0000256" key="1">
    <source>
        <dbReference type="ARBA" id="ARBA00006964"/>
    </source>
</evidence>
<name>A0ABQ9F4V5_TEGGR</name>
<dbReference type="InterPro" id="IPR036069">
    <property type="entry name" value="DUF34/NIF3_sf"/>
</dbReference>
<dbReference type="Proteomes" id="UP001217089">
    <property type="component" value="Unassembled WGS sequence"/>
</dbReference>
<sequence>MFAVLCDVKKEDPIIKIYSATGEEIFTIKCEPAFIINLDSEEDRIYASTSSLHSALSCISENGKLLWKYDFCGQDVVEFYNCLLVTDLKNSAIILCSKDGKYRKTLIQDEERLYGAEYLAYNPDTQQLYVTRLFENDIILKKLGKDVKVPPANKSSLYSAESVKLVFGALIRKPTHFKQNPIKESQKHSKNLFKGLGLHIRLQRFCNECSIQDSCLGSEKMDLKKVIGRICELAPPSLSADWDNVGLLVEPSPPHEIKTLLLTNDLTPPVLDEAISLEANMIMSYHPPLFVPIKRVTQNSWKERIITKCIENRIAIYSQHTSHDAVKDGVNDWLISAFVESKAQSKIIAALTAIKGVKISDSVTLTENLIQLNVLCKVDKITDVVMVTTEYNQHIQNLQIFDLQKVPRLGYGMGRTGTLTSPITIQDAVERVKTHLQLKHVRLASSPGVDQISSVAVCAGSGGSILKNLPVSLLVTGEMSHHEVLHAVYNGTNVILCDHSNTERGYLQLLKTKLDKLFQEQSDSCNFQNG</sequence>
<reference evidence="3 4" key="1">
    <citation type="submission" date="2022-12" db="EMBL/GenBank/DDBJ databases">
        <title>Chromosome-level genome of Tegillarca granosa.</title>
        <authorList>
            <person name="Kim J."/>
        </authorList>
    </citation>
    <scope>NUCLEOTIDE SEQUENCE [LARGE SCALE GENOMIC DNA]</scope>
    <source>
        <strain evidence="3">Teg-2019</strain>
        <tissue evidence="3">Adductor muscle</tissue>
    </source>
</reference>
<evidence type="ECO:0000256" key="2">
    <source>
        <dbReference type="ARBA" id="ARBA00019069"/>
    </source>
</evidence>